<reference evidence="1 2" key="1">
    <citation type="submission" date="2019-05" db="EMBL/GenBank/DDBJ databases">
        <title>Emergence of the Ug99 lineage of the wheat stem rust pathogen through somatic hybridization.</title>
        <authorList>
            <person name="Li F."/>
            <person name="Upadhyaya N.M."/>
            <person name="Sperschneider J."/>
            <person name="Matny O."/>
            <person name="Nguyen-Phuc H."/>
            <person name="Mago R."/>
            <person name="Raley C."/>
            <person name="Miller M.E."/>
            <person name="Silverstein K.A.T."/>
            <person name="Henningsen E."/>
            <person name="Hirsch C.D."/>
            <person name="Visser B."/>
            <person name="Pretorius Z.A."/>
            <person name="Steffenson B.J."/>
            <person name="Schwessinger B."/>
            <person name="Dodds P.N."/>
            <person name="Figueroa M."/>
        </authorList>
    </citation>
    <scope>NUCLEOTIDE SEQUENCE [LARGE SCALE GENOMIC DNA]</scope>
    <source>
        <strain evidence="1">21-0</strain>
    </source>
</reference>
<sequence>MQEVVLLGRRYVKLIKQNTKESESMHTGNRWVHLDSEGFLSAIDYQDERINEISARTLLHNAKAFKATEAFLQISARLPQFRRREDAEGTHQ</sequence>
<gene>
    <name evidence="1" type="ORF">PGT21_034352</name>
</gene>
<dbReference type="EMBL" id="VSWC01000157">
    <property type="protein sequence ID" value="KAA1075368.1"/>
    <property type="molecule type" value="Genomic_DNA"/>
</dbReference>
<protein>
    <submittedName>
        <fullName evidence="1">Uncharacterized protein</fullName>
    </submittedName>
</protein>
<organism evidence="1 2">
    <name type="scientific">Puccinia graminis f. sp. tritici</name>
    <dbReference type="NCBI Taxonomy" id="56615"/>
    <lineage>
        <taxon>Eukaryota</taxon>
        <taxon>Fungi</taxon>
        <taxon>Dikarya</taxon>
        <taxon>Basidiomycota</taxon>
        <taxon>Pucciniomycotina</taxon>
        <taxon>Pucciniomycetes</taxon>
        <taxon>Pucciniales</taxon>
        <taxon>Pucciniaceae</taxon>
        <taxon>Puccinia</taxon>
    </lineage>
</organism>
<proteinExistence type="predicted"/>
<evidence type="ECO:0000313" key="1">
    <source>
        <dbReference type="EMBL" id="KAA1075368.1"/>
    </source>
</evidence>
<dbReference type="AlphaFoldDB" id="A0A5B0MGP2"/>
<name>A0A5B0MGP2_PUCGR</name>
<evidence type="ECO:0000313" key="2">
    <source>
        <dbReference type="Proteomes" id="UP000324748"/>
    </source>
</evidence>
<comment type="caution">
    <text evidence="1">The sequence shown here is derived from an EMBL/GenBank/DDBJ whole genome shotgun (WGS) entry which is preliminary data.</text>
</comment>
<dbReference type="Proteomes" id="UP000324748">
    <property type="component" value="Unassembled WGS sequence"/>
</dbReference>
<keyword evidence="2" id="KW-1185">Reference proteome</keyword>
<accession>A0A5B0MGP2</accession>